<protein>
    <submittedName>
        <fullName evidence="7">MltA-interacting protein MipA family</fullName>
    </submittedName>
</protein>
<dbReference type="PANTHER" id="PTHR38776">
    <property type="entry name" value="MLTA-INTERACTING PROTEIN-RELATED"/>
    <property type="match status" value="1"/>
</dbReference>
<name>Q2T4G7_BURTA</name>
<dbReference type="AlphaFoldDB" id="Q2T4G7"/>
<dbReference type="Proteomes" id="UP000001930">
    <property type="component" value="Chromosome II"/>
</dbReference>
<evidence type="ECO:0000256" key="5">
    <source>
        <dbReference type="ARBA" id="ARBA00023237"/>
    </source>
</evidence>
<evidence type="ECO:0000313" key="7">
    <source>
        <dbReference type="EMBL" id="ABC35902.1"/>
    </source>
</evidence>
<organism evidence="7 8">
    <name type="scientific">Burkholderia thailandensis (strain ATCC 700388 / DSM 13276 / CCUG 48851 / CIP 106301 / E264)</name>
    <dbReference type="NCBI Taxonomy" id="271848"/>
    <lineage>
        <taxon>Bacteria</taxon>
        <taxon>Pseudomonadati</taxon>
        <taxon>Pseudomonadota</taxon>
        <taxon>Betaproteobacteria</taxon>
        <taxon>Burkholderiales</taxon>
        <taxon>Burkholderiaceae</taxon>
        <taxon>Burkholderia</taxon>
        <taxon>pseudomallei group</taxon>
    </lineage>
</organism>
<dbReference type="PANTHER" id="PTHR38776:SF1">
    <property type="entry name" value="MLTA-INTERACTING PROTEIN-RELATED"/>
    <property type="match status" value="1"/>
</dbReference>
<keyword evidence="5" id="KW-0998">Cell outer membrane</keyword>
<dbReference type="Pfam" id="PF06629">
    <property type="entry name" value="MipA"/>
    <property type="match status" value="1"/>
</dbReference>
<evidence type="ECO:0000256" key="1">
    <source>
        <dbReference type="ARBA" id="ARBA00004442"/>
    </source>
</evidence>
<accession>Q2T4G7</accession>
<evidence type="ECO:0000256" key="3">
    <source>
        <dbReference type="ARBA" id="ARBA00022729"/>
    </source>
</evidence>
<dbReference type="GO" id="GO:0009279">
    <property type="term" value="C:cell outer membrane"/>
    <property type="evidence" value="ECO:0007669"/>
    <property type="project" value="UniProtKB-SubCell"/>
</dbReference>
<dbReference type="EMBL" id="CP000085">
    <property type="protein sequence ID" value="ABC35902.1"/>
    <property type="molecule type" value="Genomic_DNA"/>
</dbReference>
<evidence type="ECO:0000256" key="2">
    <source>
        <dbReference type="ARBA" id="ARBA00005722"/>
    </source>
</evidence>
<comment type="similarity">
    <text evidence="2">Belongs to the MipA/OmpV family.</text>
</comment>
<dbReference type="KEGG" id="bte:BTH_II1738"/>
<evidence type="ECO:0000256" key="4">
    <source>
        <dbReference type="ARBA" id="ARBA00023136"/>
    </source>
</evidence>
<keyword evidence="3" id="KW-0732">Signal</keyword>
<reference evidence="7 8" key="1">
    <citation type="journal article" date="2005" name="BMC Genomics">
        <title>Bacterial genome adaptation to niches: divergence of the potential virulence genes in three Burkholderia species of different survival strategies.</title>
        <authorList>
            <person name="Kim H.S."/>
            <person name="Schell M.A."/>
            <person name="Yu Y."/>
            <person name="Ulrich R.L."/>
            <person name="Sarria S.H."/>
            <person name="Nierman W.C."/>
            <person name="DeShazer D."/>
        </authorList>
    </citation>
    <scope>NUCLEOTIDE SEQUENCE [LARGE SCALE GENOMIC DNA]</scope>
    <source>
        <strain evidence="8">ATCC 700388 / DSM 13276 / CCUG 48851 / CIP 106301 / E264</strain>
    </source>
</reference>
<evidence type="ECO:0000313" key="8">
    <source>
        <dbReference type="Proteomes" id="UP000001930"/>
    </source>
</evidence>
<gene>
    <name evidence="7" type="ordered locus">BTH_II1738</name>
</gene>
<sequence length="304" mass="32378">MPHAGGGRNNHGQSDTNPHIFPKHSGQIRRAHEPRLRTPRLYLDIVRSSIHALRYCVPIAGFMSAALAHAENVYTLSIGGGFVPRYAGSNQYRGVVAPSFSAEFDNGIFIGALGGVGYRLKLPGNAFVAAAVGYSDGRADENRFDRPGSNYLKGMGNVPGSVVVAVQAGVALYGGSMLSVTVDTPVTHTSRGVSGHVDLAVPVYSAGRHEVVVTGSVHAASGRYTQTFYGVTDAQAAATRFAPYSTKGGIDSASMSVAWTYKFSKHWSVDTTLGLTRLLGRYGNSPIVQQKANYFGLSSLTYRF</sequence>
<comment type="subcellular location">
    <subcellularLocation>
        <location evidence="1">Cell outer membrane</location>
    </subcellularLocation>
</comment>
<dbReference type="HOGENOM" id="CLU_062990_0_0_4"/>
<evidence type="ECO:0000256" key="6">
    <source>
        <dbReference type="SAM" id="MobiDB-lite"/>
    </source>
</evidence>
<keyword evidence="8" id="KW-1185">Reference proteome</keyword>
<proteinExistence type="inferred from homology"/>
<feature type="region of interest" description="Disordered" evidence="6">
    <location>
        <begin position="1"/>
        <end position="29"/>
    </location>
</feature>
<dbReference type="InterPro" id="IPR010583">
    <property type="entry name" value="MipA"/>
</dbReference>
<keyword evidence="4" id="KW-0472">Membrane</keyword>